<dbReference type="GO" id="GO:0071051">
    <property type="term" value="P:poly(A)-dependent snoRNA 3'-end processing"/>
    <property type="evidence" value="ECO:0007669"/>
    <property type="project" value="TreeGrafter"/>
</dbReference>
<dbReference type="Proteomes" id="UP000050741">
    <property type="component" value="Unassembled WGS sequence"/>
</dbReference>
<dbReference type="InterPro" id="IPR012340">
    <property type="entry name" value="NA-bd_OB-fold"/>
</dbReference>
<evidence type="ECO:0000313" key="1">
    <source>
        <dbReference type="Proteomes" id="UP000050741"/>
    </source>
</evidence>
<keyword evidence="1" id="KW-1185">Reference proteome</keyword>
<dbReference type="GO" id="GO:0000467">
    <property type="term" value="P:exonucleolytic trimming to generate mature 3'-end of 5.8S rRNA from tricistronic rRNA transcript (SSU-rRNA, 5.8S rRNA, LSU-rRNA)"/>
    <property type="evidence" value="ECO:0007669"/>
    <property type="project" value="TreeGrafter"/>
</dbReference>
<dbReference type="Pfam" id="PF21262">
    <property type="entry name" value="RRP40_S1"/>
    <property type="match status" value="1"/>
</dbReference>
<dbReference type="Gene3D" id="2.40.50.140">
    <property type="entry name" value="Nucleic acid-binding proteins"/>
    <property type="match status" value="1"/>
</dbReference>
<dbReference type="GO" id="GO:0000177">
    <property type="term" value="C:cytoplasmic exosome (RNase complex)"/>
    <property type="evidence" value="ECO:0007669"/>
    <property type="project" value="TreeGrafter"/>
</dbReference>
<accession>A0A183CSF8</accession>
<dbReference type="WBParaSite" id="GPLIN_001581600">
    <property type="protein sequence ID" value="GPLIN_001581600"/>
    <property type="gene ID" value="GPLIN_001581600"/>
</dbReference>
<organism evidence="1 2">
    <name type="scientific">Globodera pallida</name>
    <name type="common">Potato cyst nematode worm</name>
    <name type="synonym">Heterodera pallida</name>
    <dbReference type="NCBI Taxonomy" id="36090"/>
    <lineage>
        <taxon>Eukaryota</taxon>
        <taxon>Metazoa</taxon>
        <taxon>Ecdysozoa</taxon>
        <taxon>Nematoda</taxon>
        <taxon>Chromadorea</taxon>
        <taxon>Rhabditida</taxon>
        <taxon>Tylenchina</taxon>
        <taxon>Tylenchomorpha</taxon>
        <taxon>Tylenchoidea</taxon>
        <taxon>Heteroderidae</taxon>
        <taxon>Heteroderinae</taxon>
        <taxon>Globodera</taxon>
    </lineage>
</organism>
<dbReference type="GO" id="GO:0003723">
    <property type="term" value="F:RNA binding"/>
    <property type="evidence" value="ECO:0007669"/>
    <property type="project" value="InterPro"/>
</dbReference>
<sequence>IDICSNDLALLNFTSFEGATKRNRPNVKVGDLIYGLIVLTSKQLEPELSCVDSEGRARGMGLISAPGLVLSVSLSYARRLLSSD</sequence>
<dbReference type="GO" id="GO:0000176">
    <property type="term" value="C:nuclear exosome (RNase complex)"/>
    <property type="evidence" value="ECO:0007669"/>
    <property type="project" value="TreeGrafter"/>
</dbReference>
<dbReference type="GO" id="GO:0071034">
    <property type="term" value="P:CUT catabolic process"/>
    <property type="evidence" value="ECO:0007669"/>
    <property type="project" value="TreeGrafter"/>
</dbReference>
<name>A0A183CSF8_GLOPA</name>
<dbReference type="AlphaFoldDB" id="A0A183CSF8"/>
<evidence type="ECO:0000313" key="2">
    <source>
        <dbReference type="WBParaSite" id="GPLIN_001581600"/>
    </source>
</evidence>
<protein>
    <submittedName>
        <fullName evidence="2">ECR1_N domain-containing protein</fullName>
    </submittedName>
</protein>
<dbReference type="PANTHER" id="PTHR21321">
    <property type="entry name" value="PNAS-3 RELATED"/>
    <property type="match status" value="1"/>
</dbReference>
<dbReference type="GO" id="GO:0071035">
    <property type="term" value="P:nuclear polyadenylation-dependent rRNA catabolic process"/>
    <property type="evidence" value="ECO:0007669"/>
    <property type="project" value="TreeGrafter"/>
</dbReference>
<dbReference type="GO" id="GO:0034475">
    <property type="term" value="P:U4 snRNA 3'-end processing"/>
    <property type="evidence" value="ECO:0007669"/>
    <property type="project" value="TreeGrafter"/>
</dbReference>
<reference evidence="2" key="3">
    <citation type="submission" date="2016-06" db="UniProtKB">
        <authorList>
            <consortium name="WormBaseParasite"/>
        </authorList>
    </citation>
    <scope>IDENTIFICATION</scope>
</reference>
<dbReference type="PANTHER" id="PTHR21321:SF1">
    <property type="entry name" value="EXOSOME COMPLEX COMPONENT RRP40"/>
    <property type="match status" value="1"/>
</dbReference>
<reference evidence="1" key="1">
    <citation type="submission" date="2013-12" db="EMBL/GenBank/DDBJ databases">
        <authorList>
            <person name="Aslett M."/>
        </authorList>
    </citation>
    <scope>NUCLEOTIDE SEQUENCE [LARGE SCALE GENOMIC DNA]</scope>
    <source>
        <strain evidence="1">Lindley</strain>
    </source>
</reference>
<proteinExistence type="predicted"/>
<dbReference type="SUPFAM" id="SSF50249">
    <property type="entry name" value="Nucleic acid-binding proteins"/>
    <property type="match status" value="1"/>
</dbReference>
<dbReference type="GO" id="GO:0071038">
    <property type="term" value="P:TRAMP-dependent tRNA surveillance pathway"/>
    <property type="evidence" value="ECO:0007669"/>
    <property type="project" value="TreeGrafter"/>
</dbReference>
<dbReference type="InterPro" id="IPR026699">
    <property type="entry name" value="Exosome_RNA_bind1/RRP40/RRP4"/>
</dbReference>
<reference evidence="1" key="2">
    <citation type="submission" date="2014-05" db="EMBL/GenBank/DDBJ databases">
        <title>The genome and life-stage specific transcriptomes of Globodera pallida elucidate key aspects of plant parasitism by a cyst nematode.</title>
        <authorList>
            <person name="Cotton J.A."/>
            <person name="Lilley C.J."/>
            <person name="Jones L.M."/>
            <person name="Kikuchi T."/>
            <person name="Reid A.J."/>
            <person name="Thorpe P."/>
            <person name="Tsai I.J."/>
            <person name="Beasley H."/>
            <person name="Blok V."/>
            <person name="Cock P.J.A."/>
            <person name="Van den Akker S.E."/>
            <person name="Holroyd N."/>
            <person name="Hunt M."/>
            <person name="Mantelin S."/>
            <person name="Naghra H."/>
            <person name="Pain A."/>
            <person name="Palomares-Rius J.E."/>
            <person name="Zarowiecki M."/>
            <person name="Berriman M."/>
            <person name="Jones J.T."/>
            <person name="Urwin P.E."/>
        </authorList>
    </citation>
    <scope>NUCLEOTIDE SEQUENCE [LARGE SCALE GENOMIC DNA]</scope>
    <source>
        <strain evidence="1">Lindley</strain>
    </source>
</reference>